<evidence type="ECO:0000256" key="3">
    <source>
        <dbReference type="ARBA" id="ARBA00007630"/>
    </source>
</evidence>
<dbReference type="InterPro" id="IPR029026">
    <property type="entry name" value="tRNA_m1G_MTases_N"/>
</dbReference>
<dbReference type="AlphaFoldDB" id="A0A7T1AJ58"/>
<dbReference type="Gene3D" id="3.40.1280.10">
    <property type="match status" value="1"/>
</dbReference>
<evidence type="ECO:0000256" key="14">
    <source>
        <dbReference type="ARBA" id="ARBA00047783"/>
    </source>
</evidence>
<keyword evidence="20" id="KW-1185">Reference proteome</keyword>
<evidence type="ECO:0000256" key="15">
    <source>
        <dbReference type="HAMAP-Rule" id="MF_00605"/>
    </source>
</evidence>
<dbReference type="CDD" id="cd18080">
    <property type="entry name" value="TrmD-like"/>
    <property type="match status" value="1"/>
</dbReference>
<proteinExistence type="inferred from homology"/>
<dbReference type="KEGG" id="alam:RT761_00074"/>
<dbReference type="EC" id="2.1.1.228" evidence="5 15"/>
<evidence type="ECO:0000256" key="17">
    <source>
        <dbReference type="RuleBase" id="RU003464"/>
    </source>
</evidence>
<dbReference type="GO" id="GO:0052906">
    <property type="term" value="F:tRNA (guanine(37)-N1)-methyltransferase activity"/>
    <property type="evidence" value="ECO:0007669"/>
    <property type="project" value="UniProtKB-UniRule"/>
</dbReference>
<comment type="catalytic activity">
    <reaction evidence="14 15 17">
        <text>guanosine(37) in tRNA + S-adenosyl-L-methionine = N(1)-methylguanosine(37) in tRNA + S-adenosyl-L-homocysteine + H(+)</text>
        <dbReference type="Rhea" id="RHEA:36899"/>
        <dbReference type="Rhea" id="RHEA-COMP:10145"/>
        <dbReference type="Rhea" id="RHEA-COMP:10147"/>
        <dbReference type="ChEBI" id="CHEBI:15378"/>
        <dbReference type="ChEBI" id="CHEBI:57856"/>
        <dbReference type="ChEBI" id="CHEBI:59789"/>
        <dbReference type="ChEBI" id="CHEBI:73542"/>
        <dbReference type="ChEBI" id="CHEBI:74269"/>
        <dbReference type="EC" id="2.1.1.228"/>
    </reaction>
</comment>
<evidence type="ECO:0000256" key="16">
    <source>
        <dbReference type="PIRSR" id="PIRSR000386-1"/>
    </source>
</evidence>
<dbReference type="Gene3D" id="1.10.1270.20">
    <property type="entry name" value="tRNA(m1g37)methyltransferase, domain 2"/>
    <property type="match status" value="1"/>
</dbReference>
<evidence type="ECO:0000313" key="20">
    <source>
        <dbReference type="Proteomes" id="UP000594463"/>
    </source>
</evidence>
<evidence type="ECO:0000313" key="19">
    <source>
        <dbReference type="EMBL" id="QPM66888.1"/>
    </source>
</evidence>
<evidence type="ECO:0000256" key="10">
    <source>
        <dbReference type="ARBA" id="ARBA00022691"/>
    </source>
</evidence>
<evidence type="ECO:0000256" key="1">
    <source>
        <dbReference type="ARBA" id="ARBA00002634"/>
    </source>
</evidence>
<evidence type="ECO:0000256" key="2">
    <source>
        <dbReference type="ARBA" id="ARBA00004496"/>
    </source>
</evidence>
<evidence type="ECO:0000256" key="6">
    <source>
        <dbReference type="ARBA" id="ARBA00014679"/>
    </source>
</evidence>
<feature type="binding site" evidence="15 16">
    <location>
        <position position="115"/>
    </location>
    <ligand>
        <name>S-adenosyl-L-methionine</name>
        <dbReference type="ChEBI" id="CHEBI:59789"/>
    </ligand>
</feature>
<dbReference type="InterPro" id="IPR029028">
    <property type="entry name" value="Alpha/beta_knot_MTases"/>
</dbReference>
<dbReference type="PANTHER" id="PTHR46417">
    <property type="entry name" value="TRNA (GUANINE-N(1)-)-METHYLTRANSFERASE"/>
    <property type="match status" value="1"/>
</dbReference>
<comment type="subcellular location">
    <subcellularLocation>
        <location evidence="2 15 17">Cytoplasm</location>
    </subcellularLocation>
</comment>
<dbReference type="GO" id="GO:0005829">
    <property type="term" value="C:cytosol"/>
    <property type="evidence" value="ECO:0007669"/>
    <property type="project" value="TreeGrafter"/>
</dbReference>
<keyword evidence="7 15" id="KW-0963">Cytoplasm</keyword>
<comment type="subunit">
    <text evidence="4 15 17">Homodimer.</text>
</comment>
<dbReference type="Proteomes" id="UP000594463">
    <property type="component" value="Chromosome"/>
</dbReference>
<reference evidence="19 20" key="1">
    <citation type="journal article" date="2021" name="Nat. Commun.">
        <title>Isolation of a member of the candidate phylum Atribacteria reveals a unique cell membrane structure.</title>
        <authorList>
            <person name="Taiki K."/>
            <person name="Nobu M.K."/>
            <person name="Kusada H."/>
            <person name="Meng X.-Y."/>
            <person name="Hosoki N."/>
            <person name="Uematsu K."/>
            <person name="Yoshioka H."/>
            <person name="Kamagata Y."/>
            <person name="Tamaki H."/>
        </authorList>
    </citation>
    <scope>NUCLEOTIDE SEQUENCE [LARGE SCALE GENOMIC DNA]</scope>
    <source>
        <strain evidence="19 20">RT761</strain>
    </source>
</reference>
<evidence type="ECO:0000256" key="5">
    <source>
        <dbReference type="ARBA" id="ARBA00012807"/>
    </source>
</evidence>
<evidence type="ECO:0000256" key="9">
    <source>
        <dbReference type="ARBA" id="ARBA00022679"/>
    </source>
</evidence>
<dbReference type="SUPFAM" id="SSF75217">
    <property type="entry name" value="alpha/beta knot"/>
    <property type="match status" value="1"/>
</dbReference>
<dbReference type="PANTHER" id="PTHR46417:SF1">
    <property type="entry name" value="TRNA (GUANINE-N(1)-)-METHYLTRANSFERASE"/>
    <property type="match status" value="1"/>
</dbReference>
<feature type="binding site" evidence="15 16">
    <location>
        <begin position="135"/>
        <end position="140"/>
    </location>
    <ligand>
        <name>S-adenosyl-L-methionine</name>
        <dbReference type="ChEBI" id="CHEBI:59789"/>
    </ligand>
</feature>
<dbReference type="NCBIfam" id="NF000648">
    <property type="entry name" value="PRK00026.1"/>
    <property type="match status" value="1"/>
</dbReference>
<keyword evidence="9 15" id="KW-0808">Transferase</keyword>
<dbReference type="EMBL" id="CP065383">
    <property type="protein sequence ID" value="QPM66888.1"/>
    <property type="molecule type" value="Genomic_DNA"/>
</dbReference>
<gene>
    <name evidence="15 19" type="primary">trmD</name>
    <name evidence="19" type="ORF">RT761_00074</name>
</gene>
<evidence type="ECO:0000256" key="12">
    <source>
        <dbReference type="ARBA" id="ARBA00029736"/>
    </source>
</evidence>
<dbReference type="InterPro" id="IPR002649">
    <property type="entry name" value="tRNA_m1G_MeTrfase_TrmD"/>
</dbReference>
<dbReference type="FunFam" id="3.40.1280.10:FF:000001">
    <property type="entry name" value="tRNA (guanine-N(1)-)-methyltransferase"/>
    <property type="match status" value="1"/>
</dbReference>
<dbReference type="HAMAP" id="MF_00605">
    <property type="entry name" value="TrmD"/>
    <property type="match status" value="1"/>
</dbReference>
<feature type="domain" description="tRNA methyltransferase TRMD/TRM10-type" evidence="18">
    <location>
        <begin position="3"/>
        <end position="227"/>
    </location>
</feature>
<evidence type="ECO:0000256" key="11">
    <source>
        <dbReference type="ARBA" id="ARBA00022694"/>
    </source>
</evidence>
<comment type="function">
    <text evidence="1 15 17">Specifically methylates guanosine-37 in various tRNAs.</text>
</comment>
<dbReference type="Pfam" id="PF01746">
    <property type="entry name" value="tRNA_m1G_MT"/>
    <property type="match status" value="1"/>
</dbReference>
<comment type="similarity">
    <text evidence="3 15 17">Belongs to the RNA methyltransferase TrmD family.</text>
</comment>
<evidence type="ECO:0000256" key="4">
    <source>
        <dbReference type="ARBA" id="ARBA00011738"/>
    </source>
</evidence>
<keyword evidence="11 15" id="KW-0819">tRNA processing</keyword>
<dbReference type="NCBIfam" id="TIGR00088">
    <property type="entry name" value="trmD"/>
    <property type="match status" value="1"/>
</dbReference>
<dbReference type="InterPro" id="IPR023148">
    <property type="entry name" value="tRNA_m1G_MeTrfase_C_sf"/>
</dbReference>
<evidence type="ECO:0000256" key="8">
    <source>
        <dbReference type="ARBA" id="ARBA00022603"/>
    </source>
</evidence>
<organism evidence="19 20">
    <name type="scientific">Atribacter laminatus</name>
    <dbReference type="NCBI Taxonomy" id="2847778"/>
    <lineage>
        <taxon>Bacteria</taxon>
        <taxon>Pseudomonadati</taxon>
        <taxon>Atribacterota</taxon>
        <taxon>Atribacteria</taxon>
        <taxon>Atribacterales</taxon>
        <taxon>Atribacteraceae</taxon>
        <taxon>Atribacter</taxon>
    </lineage>
</organism>
<dbReference type="PIRSF" id="PIRSF000386">
    <property type="entry name" value="tRNA_mtase"/>
    <property type="match status" value="1"/>
</dbReference>
<accession>A0A7T1AJ58</accession>
<keyword evidence="8 15" id="KW-0489">Methyltransferase</keyword>
<keyword evidence="10 15" id="KW-0949">S-adenosyl-L-methionine</keyword>
<name>A0A7T1AJ58_ATRLM</name>
<evidence type="ECO:0000259" key="18">
    <source>
        <dbReference type="Pfam" id="PF01746"/>
    </source>
</evidence>
<dbReference type="InterPro" id="IPR016009">
    <property type="entry name" value="tRNA_MeTrfase_TRMD/TRM10"/>
</dbReference>
<evidence type="ECO:0000256" key="13">
    <source>
        <dbReference type="ARBA" id="ARBA00033392"/>
    </source>
</evidence>
<evidence type="ECO:0000256" key="7">
    <source>
        <dbReference type="ARBA" id="ARBA00022490"/>
    </source>
</evidence>
<dbReference type="RefSeq" id="WP_218112117.1">
    <property type="nucleotide sequence ID" value="NZ_CP065383.1"/>
</dbReference>
<dbReference type="GO" id="GO:0002939">
    <property type="term" value="P:tRNA N1-guanine methylation"/>
    <property type="evidence" value="ECO:0007669"/>
    <property type="project" value="TreeGrafter"/>
</dbReference>
<protein>
    <recommendedName>
        <fullName evidence="6 15">tRNA (guanine-N(1)-)-methyltransferase</fullName>
        <ecNumber evidence="5 15">2.1.1.228</ecNumber>
    </recommendedName>
    <alternativeName>
        <fullName evidence="12 15">M1G-methyltransferase</fullName>
    </alternativeName>
    <alternativeName>
        <fullName evidence="13 15">tRNA [GM37] methyltransferase</fullName>
    </alternativeName>
</protein>
<sequence>MKLRIDIITLFPELIRCFAETAIVKRAQDRGLVFIKAYNLRAFSSDRYRTVDDYPYGGGPGMVLKPEPIYRAVEFIKGITDSQPRVLITSPQGRVFNQSLAENLSLCSHVILICGRYQGIDQRVVELCQGEEISVGDYILSGGELPAMIITEAITRLVPEVLGDEESIHFDSFYDLILGPPQYTRPRIFKDKEVPEVLTSGNHSLIEEWRRKEALRKTRLVRPDLLERSNDEVVQEQ</sequence>